<dbReference type="PROSITE" id="PS50862">
    <property type="entry name" value="AA_TRNA_LIGASE_II"/>
    <property type="match status" value="1"/>
</dbReference>
<feature type="binding site" evidence="13">
    <location>
        <position position="383"/>
    </location>
    <ligand>
        <name>L-serine</name>
        <dbReference type="ChEBI" id="CHEBI:33384"/>
    </ligand>
</feature>
<dbReference type="CDD" id="cd00770">
    <property type="entry name" value="SerRS_core"/>
    <property type="match status" value="1"/>
</dbReference>
<dbReference type="SUPFAM" id="SSF46589">
    <property type="entry name" value="tRNA-binding arm"/>
    <property type="match status" value="1"/>
</dbReference>
<evidence type="ECO:0000256" key="10">
    <source>
        <dbReference type="ARBA" id="ARBA00047929"/>
    </source>
</evidence>
<dbReference type="Pfam" id="PF00587">
    <property type="entry name" value="tRNA-synt_2b"/>
    <property type="match status" value="1"/>
</dbReference>
<evidence type="ECO:0000256" key="5">
    <source>
        <dbReference type="ARBA" id="ARBA00022598"/>
    </source>
</evidence>
<dbReference type="InterPro" id="IPR006195">
    <property type="entry name" value="aa-tRNA-synth_II"/>
</dbReference>
<dbReference type="Pfam" id="PF02403">
    <property type="entry name" value="Seryl_tRNA_N"/>
    <property type="match status" value="1"/>
</dbReference>
<keyword evidence="7 12" id="KW-0067">ATP-binding</keyword>
<dbReference type="EC" id="6.1.1.11" evidence="12"/>
<accession>A0A1U9JU90</accession>
<evidence type="ECO:0000256" key="3">
    <source>
        <dbReference type="ARBA" id="ARBA00010728"/>
    </source>
</evidence>
<evidence type="ECO:0000259" key="16">
    <source>
        <dbReference type="PROSITE" id="PS50862"/>
    </source>
</evidence>
<keyword evidence="15" id="KW-0175">Coiled coil</keyword>
<dbReference type="UniPathway" id="UPA00906">
    <property type="reaction ID" value="UER00895"/>
</dbReference>
<dbReference type="GO" id="GO:0004828">
    <property type="term" value="F:serine-tRNA ligase activity"/>
    <property type="evidence" value="ECO:0007669"/>
    <property type="project" value="UniProtKB-UniRule"/>
</dbReference>
<dbReference type="InterPro" id="IPR042103">
    <property type="entry name" value="SerRS_1_N_sf"/>
</dbReference>
<dbReference type="NCBIfam" id="TIGR00414">
    <property type="entry name" value="serS"/>
    <property type="match status" value="1"/>
</dbReference>
<keyword evidence="5 12" id="KW-0436">Ligase</keyword>
<evidence type="ECO:0000313" key="17">
    <source>
        <dbReference type="EMBL" id="AQS41413.1"/>
    </source>
</evidence>
<evidence type="ECO:0000256" key="7">
    <source>
        <dbReference type="ARBA" id="ARBA00022840"/>
    </source>
</evidence>
<evidence type="ECO:0000256" key="8">
    <source>
        <dbReference type="ARBA" id="ARBA00022917"/>
    </source>
</evidence>
<comment type="subcellular location">
    <subcellularLocation>
        <location evidence="1 12">Cytoplasm</location>
    </subcellularLocation>
</comment>
<feature type="binding site" evidence="13">
    <location>
        <position position="231"/>
    </location>
    <ligand>
        <name>L-serine</name>
        <dbReference type="ChEBI" id="CHEBI:33384"/>
    </ligand>
</feature>
<keyword evidence="4 12" id="KW-0963">Cytoplasm</keyword>
<comment type="domain">
    <text evidence="12">Consists of two distinct domains, a catalytic core and a N-terminal extension that is involved in tRNA binding.</text>
</comment>
<feature type="coiled-coil region" evidence="15">
    <location>
        <begin position="30"/>
        <end position="57"/>
    </location>
</feature>
<organism evidence="17 18">
    <name type="scientific">Candidatus Tokpelaia hoelldobleri</name>
    <dbReference type="NCBI Taxonomy" id="1902579"/>
    <lineage>
        <taxon>Bacteria</taxon>
        <taxon>Pseudomonadati</taxon>
        <taxon>Pseudomonadota</taxon>
        <taxon>Alphaproteobacteria</taxon>
        <taxon>Hyphomicrobiales</taxon>
        <taxon>Candidatus Tokpelaia</taxon>
    </lineage>
</organism>
<evidence type="ECO:0000256" key="12">
    <source>
        <dbReference type="HAMAP-Rule" id="MF_00176"/>
    </source>
</evidence>
<comment type="catalytic activity">
    <reaction evidence="10 12">
        <text>tRNA(Sec) + L-serine + ATP = L-seryl-tRNA(Sec) + AMP + diphosphate + H(+)</text>
        <dbReference type="Rhea" id="RHEA:42580"/>
        <dbReference type="Rhea" id="RHEA-COMP:9742"/>
        <dbReference type="Rhea" id="RHEA-COMP:10128"/>
        <dbReference type="ChEBI" id="CHEBI:15378"/>
        <dbReference type="ChEBI" id="CHEBI:30616"/>
        <dbReference type="ChEBI" id="CHEBI:33019"/>
        <dbReference type="ChEBI" id="CHEBI:33384"/>
        <dbReference type="ChEBI" id="CHEBI:78442"/>
        <dbReference type="ChEBI" id="CHEBI:78533"/>
        <dbReference type="ChEBI" id="CHEBI:456215"/>
        <dbReference type="EC" id="6.1.1.11"/>
    </reaction>
</comment>
<dbReference type="STRING" id="1902579.BHV28_07120"/>
<protein>
    <recommendedName>
        <fullName evidence="12">Serine--tRNA ligase</fullName>
        <ecNumber evidence="12">6.1.1.11</ecNumber>
    </recommendedName>
    <alternativeName>
        <fullName evidence="12">Seryl-tRNA synthetase</fullName>
        <shortName evidence="12">SerRS</shortName>
    </alternativeName>
    <alternativeName>
        <fullName evidence="12">Seryl-tRNA(Ser/Sec) synthetase</fullName>
    </alternativeName>
</protein>
<dbReference type="Gene3D" id="1.10.287.40">
    <property type="entry name" value="Serine-tRNA synthetase, tRNA binding domain"/>
    <property type="match status" value="1"/>
</dbReference>
<dbReference type="InterPro" id="IPR033729">
    <property type="entry name" value="SerRS_core"/>
</dbReference>
<feature type="binding site" evidence="12">
    <location>
        <position position="385"/>
    </location>
    <ligand>
        <name>L-serine</name>
        <dbReference type="ChEBI" id="CHEBI:33384"/>
    </ligand>
</feature>
<dbReference type="PIRSF" id="PIRSF001529">
    <property type="entry name" value="Ser-tRNA-synth_IIa"/>
    <property type="match status" value="1"/>
</dbReference>
<sequence length="427" mass="47208">MLDIKWIRENAAALDKALARRASAPQAQAILQLDEKRRAHVARVQEAQERRNAASKEIGKAMAGGDAALADRLKAEVSGLKGWLSTAEDEERSLSLALESALSQLPNIPFDDVPDGADEGDNVELRKVGAPRVFDFTPREHFELGEAMGMMDFERAGRMSGARFTILSGDLARLERALGQFMLDLHTREHGYREVSVPLLVRDDAVYGTGQLPKFTEDLFHTDDGRWLIPTAEVPLTNLVREEILDAGTLPLRFTALSACFRSEAGSAGRDTRGMLRQHQFLKVEMVSITDADSSVEELERMTGCAEEVLKRLELPFRTVVLCTGDMGFGARRTHDIEVWLPGQNTYREISSCSVCGDFQARRMNARYRRDGEKALQFVHTLNGSGIAVGRCLIAVLENYQQADGSVMIPGVLRPYMGGIEKIGAKS</sequence>
<dbReference type="GO" id="GO:0006434">
    <property type="term" value="P:seryl-tRNA aminoacylation"/>
    <property type="evidence" value="ECO:0007669"/>
    <property type="project" value="UniProtKB-UniRule"/>
</dbReference>
<keyword evidence="9 12" id="KW-0030">Aminoacyl-tRNA synthetase</keyword>
<evidence type="ECO:0000313" key="18">
    <source>
        <dbReference type="Proteomes" id="UP000188912"/>
    </source>
</evidence>
<dbReference type="KEGG" id="thd:BHV28_07120"/>
<dbReference type="Gene3D" id="3.30.930.10">
    <property type="entry name" value="Bira Bifunctional Protein, Domain 2"/>
    <property type="match status" value="1"/>
</dbReference>
<feature type="binding site" evidence="12">
    <location>
        <begin position="231"/>
        <end position="233"/>
    </location>
    <ligand>
        <name>L-serine</name>
        <dbReference type="ChEBI" id="CHEBI:33384"/>
    </ligand>
</feature>
<feature type="binding site" evidence="13">
    <location>
        <position position="262"/>
    </location>
    <ligand>
        <name>L-serine</name>
        <dbReference type="ChEBI" id="CHEBI:33384"/>
    </ligand>
</feature>
<evidence type="ECO:0000256" key="9">
    <source>
        <dbReference type="ARBA" id="ARBA00023146"/>
    </source>
</evidence>
<evidence type="ECO:0000256" key="6">
    <source>
        <dbReference type="ARBA" id="ARBA00022741"/>
    </source>
</evidence>
<dbReference type="GO" id="GO:0005737">
    <property type="term" value="C:cytoplasm"/>
    <property type="evidence" value="ECO:0007669"/>
    <property type="project" value="UniProtKB-SubCell"/>
</dbReference>
<gene>
    <name evidence="12 17" type="primary">serS</name>
    <name evidence="17" type="ORF">BHV28_07120</name>
</gene>
<evidence type="ECO:0000256" key="4">
    <source>
        <dbReference type="ARBA" id="ARBA00022490"/>
    </source>
</evidence>
<evidence type="ECO:0000256" key="11">
    <source>
        <dbReference type="ARBA" id="ARBA00048823"/>
    </source>
</evidence>
<comment type="similarity">
    <text evidence="3 12">Belongs to the class-II aminoacyl-tRNA synthetase family. Type-1 seryl-tRNA synthetase subfamily.</text>
</comment>
<evidence type="ECO:0000256" key="15">
    <source>
        <dbReference type="SAM" id="Coils"/>
    </source>
</evidence>
<comment type="subunit">
    <text evidence="12">Homodimer. The tRNA molecule binds across the dimer.</text>
</comment>
<comment type="caution">
    <text evidence="12">Lacks conserved residue(s) required for the propagation of feature annotation.</text>
</comment>
<evidence type="ECO:0000256" key="2">
    <source>
        <dbReference type="ARBA" id="ARBA00005045"/>
    </source>
</evidence>
<dbReference type="AlphaFoldDB" id="A0A1U9JU90"/>
<dbReference type="EMBL" id="CP017315">
    <property type="protein sequence ID" value="AQS41413.1"/>
    <property type="molecule type" value="Genomic_DNA"/>
</dbReference>
<comment type="catalytic activity">
    <reaction evidence="11 12">
        <text>tRNA(Ser) + L-serine + ATP = L-seryl-tRNA(Ser) + AMP + diphosphate + H(+)</text>
        <dbReference type="Rhea" id="RHEA:12292"/>
        <dbReference type="Rhea" id="RHEA-COMP:9669"/>
        <dbReference type="Rhea" id="RHEA-COMP:9703"/>
        <dbReference type="ChEBI" id="CHEBI:15378"/>
        <dbReference type="ChEBI" id="CHEBI:30616"/>
        <dbReference type="ChEBI" id="CHEBI:33019"/>
        <dbReference type="ChEBI" id="CHEBI:33384"/>
        <dbReference type="ChEBI" id="CHEBI:78442"/>
        <dbReference type="ChEBI" id="CHEBI:78533"/>
        <dbReference type="ChEBI" id="CHEBI:456215"/>
        <dbReference type="EC" id="6.1.1.11"/>
    </reaction>
</comment>
<dbReference type="PANTHER" id="PTHR43697">
    <property type="entry name" value="SERYL-TRNA SYNTHETASE"/>
    <property type="match status" value="1"/>
</dbReference>
<evidence type="ECO:0000256" key="14">
    <source>
        <dbReference type="PIRSR" id="PIRSR001529-2"/>
    </source>
</evidence>
<evidence type="ECO:0000256" key="1">
    <source>
        <dbReference type="ARBA" id="ARBA00004496"/>
    </source>
</evidence>
<feature type="binding site" evidence="12 14">
    <location>
        <begin position="349"/>
        <end position="352"/>
    </location>
    <ligand>
        <name>ATP</name>
        <dbReference type="ChEBI" id="CHEBI:30616"/>
    </ligand>
</feature>
<proteinExistence type="inferred from homology"/>
<dbReference type="SUPFAM" id="SSF55681">
    <property type="entry name" value="Class II aaRS and biotin synthetases"/>
    <property type="match status" value="1"/>
</dbReference>
<dbReference type="InterPro" id="IPR002314">
    <property type="entry name" value="aa-tRNA-synt_IIb"/>
</dbReference>
<name>A0A1U9JU90_9HYPH</name>
<dbReference type="PRINTS" id="PR00981">
    <property type="entry name" value="TRNASYNTHSER"/>
</dbReference>
<dbReference type="Proteomes" id="UP000188912">
    <property type="component" value="Chromosome"/>
</dbReference>
<dbReference type="PANTHER" id="PTHR43697:SF1">
    <property type="entry name" value="SERINE--TRNA LIGASE"/>
    <property type="match status" value="1"/>
</dbReference>
<dbReference type="GO" id="GO:0005524">
    <property type="term" value="F:ATP binding"/>
    <property type="evidence" value="ECO:0007669"/>
    <property type="project" value="UniProtKB-UniRule"/>
</dbReference>
<feature type="domain" description="Aminoacyl-transfer RNA synthetases class-II family profile" evidence="16">
    <location>
        <begin position="173"/>
        <end position="410"/>
    </location>
</feature>
<dbReference type="InterPro" id="IPR010978">
    <property type="entry name" value="tRNA-bd_arm"/>
</dbReference>
<reference evidence="17 18" key="2">
    <citation type="journal article" date="2016" name="Sci. Rep.">
        <title>The genome of Rhizobiales bacteria in predatory ants reveals urease gene functions but no genes for nitrogen fixation.</title>
        <authorList>
            <person name="Neuvonen M.M."/>
            <person name="Tamarit D."/>
            <person name="Naslund K."/>
            <person name="Liebig J."/>
            <person name="Feldhaar H."/>
            <person name="Moran N.A."/>
            <person name="Guy L."/>
            <person name="Andersson S.G."/>
        </authorList>
    </citation>
    <scope>NUCLEOTIDE SEQUENCE [LARGE SCALE GENOMIC DNA]</scope>
    <source>
        <strain evidence="17 18">Hsal</strain>
    </source>
</reference>
<feature type="binding site" evidence="12 13">
    <location>
        <position position="285"/>
    </location>
    <ligand>
        <name>L-serine</name>
        <dbReference type="ChEBI" id="CHEBI:33384"/>
    </ligand>
</feature>
<dbReference type="GO" id="GO:0016260">
    <property type="term" value="P:selenocysteine biosynthetic process"/>
    <property type="evidence" value="ECO:0007669"/>
    <property type="project" value="UniProtKB-UniRule"/>
</dbReference>
<evidence type="ECO:0000256" key="13">
    <source>
        <dbReference type="PIRSR" id="PIRSR001529-1"/>
    </source>
</evidence>
<keyword evidence="8 12" id="KW-0648">Protein biosynthesis</keyword>
<comment type="function">
    <text evidence="12">Catalyzes the attachment of serine to tRNA(Ser). Is also able to aminoacylate tRNA(Sec) with serine, to form the misacylated tRNA L-seryl-tRNA(Sec), which will be further converted into selenocysteinyl-tRNA(Sec).</text>
</comment>
<reference evidence="17 18" key="1">
    <citation type="journal article" date="2010" name="Science">
        <title>Genomic comparison of the ants Camponotus floridanus and Harpegnathos saltator.</title>
        <authorList>
            <person name="Bonasio R."/>
            <person name="Zhang G."/>
            <person name="Ye C."/>
            <person name="Mutti N.S."/>
            <person name="Fang X."/>
            <person name="Qin N."/>
            <person name="Donahue G."/>
            <person name="Yang P."/>
            <person name="Li Q."/>
            <person name="Li C."/>
            <person name="Zhang P."/>
            <person name="Huang Z."/>
            <person name="Berger S.L."/>
            <person name="Reinberg D."/>
            <person name="Wang J."/>
            <person name="Liebig J."/>
        </authorList>
    </citation>
    <scope>NUCLEOTIDE SEQUENCE [LARGE SCALE GENOMIC DNA]</scope>
    <source>
        <strain evidence="17 18">Hsal</strain>
    </source>
</reference>
<dbReference type="HAMAP" id="MF_00176">
    <property type="entry name" value="Ser_tRNA_synth_type1"/>
    <property type="match status" value="1"/>
</dbReference>
<dbReference type="InterPro" id="IPR015866">
    <property type="entry name" value="Ser-tRNA-synth_1_N"/>
</dbReference>
<keyword evidence="18" id="KW-1185">Reference proteome</keyword>
<dbReference type="InterPro" id="IPR002317">
    <property type="entry name" value="Ser-tRNA-ligase_type_1"/>
</dbReference>
<dbReference type="InterPro" id="IPR045864">
    <property type="entry name" value="aa-tRNA-synth_II/BPL/LPL"/>
</dbReference>
<feature type="binding site" evidence="12 14">
    <location>
        <begin position="262"/>
        <end position="264"/>
    </location>
    <ligand>
        <name>ATP</name>
        <dbReference type="ChEBI" id="CHEBI:30616"/>
    </ligand>
</feature>
<comment type="pathway">
    <text evidence="2 12">Aminoacyl-tRNA biosynthesis; selenocysteinyl-tRNA(Sec) biosynthesis; L-seryl-tRNA(Sec) from L-serine and tRNA(Sec): step 1/1.</text>
</comment>
<keyword evidence="6 12" id="KW-0547">Nucleotide-binding</keyword>